<protein>
    <submittedName>
        <fullName evidence="3">NB-ARC domain-containing protein</fullName>
    </submittedName>
</protein>
<dbReference type="SMART" id="SM00382">
    <property type="entry name" value="AAA"/>
    <property type="match status" value="1"/>
</dbReference>
<gene>
    <name evidence="3" type="ORF">ACE1CC_06980</name>
</gene>
<comment type="caution">
    <text evidence="3">The sequence shown here is derived from an EMBL/GenBank/DDBJ whole genome shotgun (WGS) entry which is preliminary data.</text>
</comment>
<reference evidence="3 4" key="1">
    <citation type="submission" date="2024-09" db="EMBL/GenBank/DDBJ databases">
        <title>Floridaenema gen nov. (Aerosakkonemataceae, Aerosakkonematales ord. nov., Cyanobacteria) from benthic tropical and subtropical fresh waters, with the description of four new species.</title>
        <authorList>
            <person name="Moretto J.A."/>
            <person name="Berthold D.E."/>
            <person name="Lefler F.W."/>
            <person name="Huang I.-S."/>
            <person name="Laughinghouse H. IV."/>
        </authorList>
    </citation>
    <scope>NUCLEOTIDE SEQUENCE [LARGE SCALE GENOMIC DNA]</scope>
    <source>
        <strain evidence="3 4">BLCC-F46</strain>
    </source>
</reference>
<dbReference type="Pfam" id="PF00931">
    <property type="entry name" value="NB-ARC"/>
    <property type="match status" value="1"/>
</dbReference>
<feature type="region of interest" description="Disordered" evidence="1">
    <location>
        <begin position="112"/>
        <end position="138"/>
    </location>
</feature>
<name>A0ABV4X1F9_9CYAN</name>
<dbReference type="Gene3D" id="3.40.50.300">
    <property type="entry name" value="P-loop containing nucleotide triphosphate hydrolases"/>
    <property type="match status" value="1"/>
</dbReference>
<evidence type="ECO:0000256" key="1">
    <source>
        <dbReference type="SAM" id="MobiDB-lite"/>
    </source>
</evidence>
<dbReference type="RefSeq" id="WP_413269744.1">
    <property type="nucleotide sequence ID" value="NZ_JBHFNQ010000056.1"/>
</dbReference>
<feature type="domain" description="AAA+ ATPase" evidence="2">
    <location>
        <begin position="166"/>
        <end position="335"/>
    </location>
</feature>
<proteinExistence type="predicted"/>
<accession>A0ABV4X1F9</accession>
<dbReference type="EMBL" id="JBHFNQ010000056">
    <property type="protein sequence ID" value="MFB2876619.1"/>
    <property type="molecule type" value="Genomic_DNA"/>
</dbReference>
<sequence length="458" mass="52623">MNLKEMLKFADDIVFAKTGQHLDDLQEAILRGTLQHETYKEIAKDFDCSESRVREVGSELWRILSEQLGEEVSKSNFRSTIERLQVSIFSKYFSPQESVRINCVNYCPEARHPPDTPNSHAHNEETANSKQTKTSHQDLSEMPELGVFYDRTPQLETLKTLILEQRCRLIALTGISGIGKTTLAAQLVQQIKDEFEYVIWCNLETSPTLAEFQDKLIQFFSQPEQLDSSATNQKPLTLLKYLQKHRCLVVLDDIHNLFSSGELAGKYKPEYEEYRYLFKNIETLSHQSCFLLIGWEQPREVTQAKNQNPAICTLQITGLDIKSARELLRNYGLGEMENYSAIIHRYQGNPFWLKSVGNLFQELGGCVTELLQDDTILLPGELQDNLQQTISRLSDWEKEVLSLMAREGEGIKLVKLLENTKIPPSDLVNVVQSLRRRCLIEQQANCYILPDVLKQYIL</sequence>
<dbReference type="Proteomes" id="UP001576774">
    <property type="component" value="Unassembled WGS sequence"/>
</dbReference>
<dbReference type="Pfam" id="PF26355">
    <property type="entry name" value="HTH_VMAP-M9"/>
    <property type="match status" value="1"/>
</dbReference>
<dbReference type="PRINTS" id="PR00364">
    <property type="entry name" value="DISEASERSIST"/>
</dbReference>
<dbReference type="InterPro" id="IPR002182">
    <property type="entry name" value="NB-ARC"/>
</dbReference>
<dbReference type="InterPro" id="IPR027417">
    <property type="entry name" value="P-loop_NTPase"/>
</dbReference>
<dbReference type="InterPro" id="IPR058651">
    <property type="entry name" value="HTH_VMAP-M9"/>
</dbReference>
<dbReference type="SUPFAM" id="SSF52540">
    <property type="entry name" value="P-loop containing nucleoside triphosphate hydrolases"/>
    <property type="match status" value="1"/>
</dbReference>
<organism evidence="3 4">
    <name type="scientific">Floridaenema aerugineum BLCC-F46</name>
    <dbReference type="NCBI Taxonomy" id="3153654"/>
    <lineage>
        <taxon>Bacteria</taxon>
        <taxon>Bacillati</taxon>
        <taxon>Cyanobacteriota</taxon>
        <taxon>Cyanophyceae</taxon>
        <taxon>Oscillatoriophycideae</taxon>
        <taxon>Aerosakkonematales</taxon>
        <taxon>Aerosakkonemataceae</taxon>
        <taxon>Floridanema</taxon>
        <taxon>Floridanema aerugineum</taxon>
    </lineage>
</organism>
<dbReference type="SUPFAM" id="SSF88659">
    <property type="entry name" value="Sigma3 and sigma4 domains of RNA polymerase sigma factors"/>
    <property type="match status" value="1"/>
</dbReference>
<evidence type="ECO:0000313" key="4">
    <source>
        <dbReference type="Proteomes" id="UP001576774"/>
    </source>
</evidence>
<dbReference type="InterPro" id="IPR013324">
    <property type="entry name" value="RNA_pol_sigma_r3/r4-like"/>
</dbReference>
<keyword evidence="4" id="KW-1185">Reference proteome</keyword>
<evidence type="ECO:0000259" key="2">
    <source>
        <dbReference type="SMART" id="SM00382"/>
    </source>
</evidence>
<dbReference type="InterPro" id="IPR003593">
    <property type="entry name" value="AAA+_ATPase"/>
</dbReference>
<evidence type="ECO:0000313" key="3">
    <source>
        <dbReference type="EMBL" id="MFB2876619.1"/>
    </source>
</evidence>